<evidence type="ECO:0000313" key="2">
    <source>
        <dbReference type="EMBL" id="OLN29372.1"/>
    </source>
</evidence>
<proteinExistence type="predicted"/>
<comment type="caution">
    <text evidence="2">The sequence shown here is derived from an EMBL/GenBank/DDBJ whole genome shotgun (WGS) entry which is preliminary data.</text>
</comment>
<protein>
    <submittedName>
        <fullName evidence="2">Uncharacterized protein</fullName>
    </submittedName>
</protein>
<keyword evidence="1" id="KW-0812">Transmembrane</keyword>
<keyword evidence="1" id="KW-1133">Transmembrane helix</keyword>
<evidence type="ECO:0000256" key="1">
    <source>
        <dbReference type="SAM" id="Phobius"/>
    </source>
</evidence>
<organism evidence="2 3">
    <name type="scientific">Desulfosporosinus metallidurans</name>
    <dbReference type="NCBI Taxonomy" id="1888891"/>
    <lineage>
        <taxon>Bacteria</taxon>
        <taxon>Bacillati</taxon>
        <taxon>Bacillota</taxon>
        <taxon>Clostridia</taxon>
        <taxon>Eubacteriales</taxon>
        <taxon>Desulfitobacteriaceae</taxon>
        <taxon>Desulfosporosinus</taxon>
    </lineage>
</organism>
<dbReference type="AlphaFoldDB" id="A0A1Q8QPZ8"/>
<evidence type="ECO:0000313" key="3">
    <source>
        <dbReference type="Proteomes" id="UP000186102"/>
    </source>
</evidence>
<dbReference type="OrthoDB" id="1796232at2"/>
<dbReference type="Proteomes" id="UP000186102">
    <property type="component" value="Unassembled WGS sequence"/>
</dbReference>
<feature type="transmembrane region" description="Helical" evidence="1">
    <location>
        <begin position="12"/>
        <end position="37"/>
    </location>
</feature>
<gene>
    <name evidence="2" type="ORF">DSOL_3548</name>
</gene>
<name>A0A1Q8QPZ8_9FIRM</name>
<dbReference type="RefSeq" id="WP_075366019.1">
    <property type="nucleotide sequence ID" value="NZ_MLBF01000033.1"/>
</dbReference>
<dbReference type="EMBL" id="MLBF01000033">
    <property type="protein sequence ID" value="OLN29372.1"/>
    <property type="molecule type" value="Genomic_DNA"/>
</dbReference>
<keyword evidence="3" id="KW-1185">Reference proteome</keyword>
<keyword evidence="1" id="KW-0472">Membrane</keyword>
<reference evidence="2 3" key="1">
    <citation type="submission" date="2016-09" db="EMBL/GenBank/DDBJ databases">
        <title>Complete genome of Desulfosporosinus sp. OL.</title>
        <authorList>
            <person name="Mardanov A."/>
            <person name="Beletsky A."/>
            <person name="Panova A."/>
            <person name="Karnachuk O."/>
            <person name="Ravin N."/>
        </authorList>
    </citation>
    <scope>NUCLEOTIDE SEQUENCE [LARGE SCALE GENOMIC DNA]</scope>
    <source>
        <strain evidence="2 3">OL</strain>
    </source>
</reference>
<sequence length="190" mass="21673">MSWNKREKNWSNMVVTTSTAIFAIVSIITVFISVTSWQAQREAARPYFTFKDSPAVHLKGDISFEFKFNNVGTHPASSLSSKTLVFDQNLLQKPIFVDDYTVINDIPRDTTTSLLLNIDDKDICQRSDLNSQFVIINLSYTDPIIRKSYTQTIYLKWAGIIANNPQPFVHVEASEKSGILNYLKSNHFLE</sequence>
<accession>A0A1Q8QPZ8</accession>